<evidence type="ECO:0000256" key="7">
    <source>
        <dbReference type="SAM" id="Phobius"/>
    </source>
</evidence>
<name>A0A0D3KFU1_EMIH1</name>
<dbReference type="EnsemblProtists" id="EOD34626">
    <property type="protein sequence ID" value="EOD34626"/>
    <property type="gene ID" value="EMIHUDRAFT_363369"/>
</dbReference>
<keyword evidence="4 7" id="KW-0472">Membrane</keyword>
<dbReference type="PANTHER" id="PTHR45951:SF7">
    <property type="entry name" value="SSD DOMAIN-CONTAINING PROTEIN"/>
    <property type="match status" value="1"/>
</dbReference>
<dbReference type="eggNOG" id="KOG3664">
    <property type="taxonomic scope" value="Eukaryota"/>
</dbReference>
<dbReference type="GO" id="GO:0022857">
    <property type="term" value="F:transmembrane transporter activity"/>
    <property type="evidence" value="ECO:0007669"/>
    <property type="project" value="TreeGrafter"/>
</dbReference>
<evidence type="ECO:0000256" key="3">
    <source>
        <dbReference type="ARBA" id="ARBA00022989"/>
    </source>
</evidence>
<dbReference type="SUPFAM" id="SSF82866">
    <property type="entry name" value="Multidrug efflux transporter AcrB transmembrane domain"/>
    <property type="match status" value="1"/>
</dbReference>
<feature type="transmembrane region" description="Helical" evidence="7">
    <location>
        <begin position="196"/>
        <end position="218"/>
    </location>
</feature>
<reference evidence="10" key="1">
    <citation type="journal article" date="2013" name="Nature">
        <title>Pan genome of the phytoplankton Emiliania underpins its global distribution.</title>
        <authorList>
            <person name="Read B.A."/>
            <person name="Kegel J."/>
            <person name="Klute M.J."/>
            <person name="Kuo A."/>
            <person name="Lefebvre S.C."/>
            <person name="Maumus F."/>
            <person name="Mayer C."/>
            <person name="Miller J."/>
            <person name="Monier A."/>
            <person name="Salamov A."/>
            <person name="Young J."/>
            <person name="Aguilar M."/>
            <person name="Claverie J.M."/>
            <person name="Frickenhaus S."/>
            <person name="Gonzalez K."/>
            <person name="Herman E.K."/>
            <person name="Lin Y.C."/>
            <person name="Napier J."/>
            <person name="Ogata H."/>
            <person name="Sarno A.F."/>
            <person name="Shmutz J."/>
            <person name="Schroeder D."/>
            <person name="de Vargas C."/>
            <person name="Verret F."/>
            <person name="von Dassow P."/>
            <person name="Valentin K."/>
            <person name="Van de Peer Y."/>
            <person name="Wheeler G."/>
            <person name="Dacks J.B."/>
            <person name="Delwiche C.F."/>
            <person name="Dyhrman S.T."/>
            <person name="Glockner G."/>
            <person name="John U."/>
            <person name="Richards T."/>
            <person name="Worden A.Z."/>
            <person name="Zhang X."/>
            <person name="Grigoriev I.V."/>
            <person name="Allen A.E."/>
            <person name="Bidle K."/>
            <person name="Borodovsky M."/>
            <person name="Bowler C."/>
            <person name="Brownlee C."/>
            <person name="Cock J.M."/>
            <person name="Elias M."/>
            <person name="Gladyshev V.N."/>
            <person name="Groth M."/>
            <person name="Guda C."/>
            <person name="Hadaegh A."/>
            <person name="Iglesias-Rodriguez M.D."/>
            <person name="Jenkins J."/>
            <person name="Jones B.M."/>
            <person name="Lawson T."/>
            <person name="Leese F."/>
            <person name="Lindquist E."/>
            <person name="Lobanov A."/>
            <person name="Lomsadze A."/>
            <person name="Malik S.B."/>
            <person name="Marsh M.E."/>
            <person name="Mackinder L."/>
            <person name="Mock T."/>
            <person name="Mueller-Roeber B."/>
            <person name="Pagarete A."/>
            <person name="Parker M."/>
            <person name="Probert I."/>
            <person name="Quesneville H."/>
            <person name="Raines C."/>
            <person name="Rensing S.A."/>
            <person name="Riano-Pachon D.M."/>
            <person name="Richier S."/>
            <person name="Rokitta S."/>
            <person name="Shiraiwa Y."/>
            <person name="Soanes D.M."/>
            <person name="van der Giezen M."/>
            <person name="Wahlund T.M."/>
            <person name="Williams B."/>
            <person name="Wilson W."/>
            <person name="Wolfe G."/>
            <person name="Wurch L.L."/>
        </authorList>
    </citation>
    <scope>NUCLEOTIDE SEQUENCE</scope>
</reference>
<dbReference type="PANTHER" id="PTHR45951">
    <property type="entry name" value="PROTEIN DISPATCHED-RELATED"/>
    <property type="match status" value="1"/>
</dbReference>
<dbReference type="HOGENOM" id="CLU_1104462_0_0_1"/>
<dbReference type="Proteomes" id="UP000013827">
    <property type="component" value="Unassembled WGS sequence"/>
</dbReference>
<keyword evidence="3 7" id="KW-1133">Transmembrane helix</keyword>
<dbReference type="Gene3D" id="1.20.1640.10">
    <property type="entry name" value="Multidrug efflux transporter AcrB transmembrane domain"/>
    <property type="match status" value="1"/>
</dbReference>
<dbReference type="GeneID" id="17279896"/>
<keyword evidence="5" id="KW-0325">Glycoprotein</keyword>
<evidence type="ECO:0000313" key="9">
    <source>
        <dbReference type="EnsemblProtists" id="EOD34626"/>
    </source>
</evidence>
<dbReference type="InterPro" id="IPR004869">
    <property type="entry name" value="MMPL_dom"/>
</dbReference>
<dbReference type="InterPro" id="IPR052081">
    <property type="entry name" value="Dispatched_Hh_regulator"/>
</dbReference>
<dbReference type="GO" id="GO:0016020">
    <property type="term" value="C:membrane"/>
    <property type="evidence" value="ECO:0007669"/>
    <property type="project" value="UniProtKB-SubCell"/>
</dbReference>
<dbReference type="RefSeq" id="XP_005787055.1">
    <property type="nucleotide sequence ID" value="XM_005786998.1"/>
</dbReference>
<protein>
    <recommendedName>
        <fullName evidence="8">SSD domain-containing protein</fullName>
    </recommendedName>
</protein>
<evidence type="ECO:0000256" key="5">
    <source>
        <dbReference type="ARBA" id="ARBA00023180"/>
    </source>
</evidence>
<keyword evidence="10" id="KW-1185">Reference proteome</keyword>
<feature type="transmembrane region" description="Helical" evidence="7">
    <location>
        <begin position="65"/>
        <end position="87"/>
    </location>
</feature>
<reference evidence="9" key="2">
    <citation type="submission" date="2024-10" db="UniProtKB">
        <authorList>
            <consortium name="EnsemblProtists"/>
        </authorList>
    </citation>
    <scope>IDENTIFICATION</scope>
</reference>
<dbReference type="PaxDb" id="2903-EOD34626"/>
<comment type="similarity">
    <text evidence="6">Belongs to the dispatched family.</text>
</comment>
<organism evidence="9 10">
    <name type="scientific">Emiliania huxleyi (strain CCMP1516)</name>
    <dbReference type="NCBI Taxonomy" id="280463"/>
    <lineage>
        <taxon>Eukaryota</taxon>
        <taxon>Haptista</taxon>
        <taxon>Haptophyta</taxon>
        <taxon>Prymnesiophyceae</taxon>
        <taxon>Isochrysidales</taxon>
        <taxon>Noelaerhabdaceae</taxon>
        <taxon>Emiliania</taxon>
    </lineage>
</organism>
<feature type="transmembrane region" description="Helical" evidence="7">
    <location>
        <begin position="166"/>
        <end position="184"/>
    </location>
</feature>
<evidence type="ECO:0000256" key="1">
    <source>
        <dbReference type="ARBA" id="ARBA00004141"/>
    </source>
</evidence>
<sequence length="253" mass="27432">MNDNVFLPASELREKYDDYEGLVDEINEAVGTTLGDAFQVALGAEDPGGQPLANNKWINMVLQELYVRMSTVGVVIGISIAFVVLVLSTRNLLAASISVLSIACALVTVIGITVAMGWELGSSEAICLMTLTGFAVDYVVHLSHSYMESTSHSPLERTHDALRDMGISVFWGMLTSFVAALALASCQLQFLSKFGYFFLLTITFAYLWALLFLMPLLATVGPRSSPADGRAVPHTPYNSNTTRRKVPDAIEVA</sequence>
<dbReference type="Pfam" id="PF03176">
    <property type="entry name" value="MMPL"/>
    <property type="match status" value="1"/>
</dbReference>
<feature type="transmembrane region" description="Helical" evidence="7">
    <location>
        <begin position="93"/>
        <end position="118"/>
    </location>
</feature>
<dbReference type="KEGG" id="ehx:EMIHUDRAFT_363369"/>
<feature type="domain" description="SSD" evidence="8">
    <location>
        <begin position="105"/>
        <end position="219"/>
    </location>
</feature>
<comment type="subcellular location">
    <subcellularLocation>
        <location evidence="1">Membrane</location>
        <topology evidence="1">Multi-pass membrane protein</topology>
    </subcellularLocation>
</comment>
<evidence type="ECO:0000313" key="10">
    <source>
        <dbReference type="Proteomes" id="UP000013827"/>
    </source>
</evidence>
<keyword evidence="2 7" id="KW-0812">Transmembrane</keyword>
<dbReference type="InterPro" id="IPR000731">
    <property type="entry name" value="SSD"/>
</dbReference>
<accession>A0A0D3KFU1</accession>
<dbReference type="AlphaFoldDB" id="A0A0D3KFU1"/>
<dbReference type="STRING" id="2903.R1FGI4"/>
<evidence type="ECO:0000256" key="4">
    <source>
        <dbReference type="ARBA" id="ARBA00023136"/>
    </source>
</evidence>
<dbReference type="PROSITE" id="PS50156">
    <property type="entry name" value="SSD"/>
    <property type="match status" value="1"/>
</dbReference>
<proteinExistence type="inferred from homology"/>
<evidence type="ECO:0000259" key="8">
    <source>
        <dbReference type="PROSITE" id="PS50156"/>
    </source>
</evidence>
<evidence type="ECO:0000256" key="2">
    <source>
        <dbReference type="ARBA" id="ARBA00022692"/>
    </source>
</evidence>
<evidence type="ECO:0000256" key="6">
    <source>
        <dbReference type="ARBA" id="ARBA00038046"/>
    </source>
</evidence>